<accession>A0ABD3MDI3</accession>
<organism evidence="4 5">
    <name type="scientific">Discostella pseudostelligera</name>
    <dbReference type="NCBI Taxonomy" id="259834"/>
    <lineage>
        <taxon>Eukaryota</taxon>
        <taxon>Sar</taxon>
        <taxon>Stramenopiles</taxon>
        <taxon>Ochrophyta</taxon>
        <taxon>Bacillariophyta</taxon>
        <taxon>Coscinodiscophyceae</taxon>
        <taxon>Thalassiosirophycidae</taxon>
        <taxon>Stephanodiscales</taxon>
        <taxon>Stephanodiscaceae</taxon>
        <taxon>Discostella</taxon>
    </lineage>
</organism>
<protein>
    <recommendedName>
        <fullName evidence="3">Peptidase M11 gametolysin domain-containing protein</fullName>
    </recommendedName>
</protein>
<dbReference type="InterPro" id="IPR008752">
    <property type="entry name" value="Peptidase_M11"/>
</dbReference>
<name>A0ABD3MDI3_9STRA</name>
<comment type="caution">
    <text evidence="4">The sequence shown here is derived from an EMBL/GenBank/DDBJ whole genome shotgun (WGS) entry which is preliminary data.</text>
</comment>
<evidence type="ECO:0000256" key="2">
    <source>
        <dbReference type="SAM" id="SignalP"/>
    </source>
</evidence>
<dbReference type="Pfam" id="PF05548">
    <property type="entry name" value="Peptidase_M11"/>
    <property type="match status" value="1"/>
</dbReference>
<dbReference type="PANTHER" id="PTHR24216:SF65">
    <property type="entry name" value="PAXILLIN-LIKE PROTEIN 1"/>
    <property type="match status" value="1"/>
</dbReference>
<reference evidence="4 5" key="1">
    <citation type="submission" date="2024-10" db="EMBL/GenBank/DDBJ databases">
        <title>Updated reference genomes for cyclostephanoid diatoms.</title>
        <authorList>
            <person name="Roberts W.R."/>
            <person name="Alverson A.J."/>
        </authorList>
    </citation>
    <scope>NUCLEOTIDE SEQUENCE [LARGE SCALE GENOMIC DNA]</scope>
    <source>
        <strain evidence="4 5">AJA232-27</strain>
    </source>
</reference>
<gene>
    <name evidence="4" type="ORF">ACHAWU_001747</name>
</gene>
<dbReference type="EMBL" id="JALLBG020000190">
    <property type="protein sequence ID" value="KAL3760237.1"/>
    <property type="molecule type" value="Genomic_DNA"/>
</dbReference>
<evidence type="ECO:0000256" key="1">
    <source>
        <dbReference type="SAM" id="MobiDB-lite"/>
    </source>
</evidence>
<proteinExistence type="predicted"/>
<dbReference type="AlphaFoldDB" id="A0ABD3MDI3"/>
<dbReference type="SUPFAM" id="SSF55486">
    <property type="entry name" value="Metalloproteases ('zincins'), catalytic domain"/>
    <property type="match status" value="1"/>
</dbReference>
<dbReference type="Proteomes" id="UP001530293">
    <property type="component" value="Unassembled WGS sequence"/>
</dbReference>
<feature type="signal peptide" evidence="2">
    <location>
        <begin position="1"/>
        <end position="22"/>
    </location>
</feature>
<dbReference type="PANTHER" id="PTHR24216">
    <property type="entry name" value="PAXILLIN-RELATED"/>
    <property type="match status" value="1"/>
</dbReference>
<feature type="chain" id="PRO_5044797908" description="Peptidase M11 gametolysin domain-containing protein" evidence="2">
    <location>
        <begin position="23"/>
        <end position="617"/>
    </location>
</feature>
<feature type="compositionally biased region" description="Low complexity" evidence="1">
    <location>
        <begin position="478"/>
        <end position="533"/>
    </location>
</feature>
<sequence length="617" mass="66117">MMISTRWLSALLLTTHLRCSYASLRARDGGVRHEDANRVLQEAQDGEFLIKFTEYDYDYHELGLGIEIAEAGNRRPRKRSRNIQLSDGTIYEVKNARSGWASGLKSGNNHVHIPRGVVLSSNGTIDMMGQALIPSEAVGQGLFNRNLEEGDEDSDATVRRQLQRSIGTRTVLVVRVILDDGRYDTADQNGLSNDVFGNGVDSNNLSSQYAACSANQLLFQKSPNRRMSFNPNDGGTTDINNGVVDIKVPNSISAGDGVIRNEVTTKLNSVFGVGSPVELADHVMYCLPTGTLAGIAYAYINSWNSVYSNEWCNSVSSQMHEIGHNLGFGHANEDGTTYADQTGIMGYSFGSDDFPRMCFNAAQSWQTQWYTSSQETRAHVIKIDDSSSTDVYIAFNRQIGINADTVEAGNEVTVDRAGGEGSSYSETELLAKLVAGERWSGVIDGKTMIVNVLTINTFASPAYASIRISENGNSCRMANPTTTAPSSEPTPAPSTFRPSSASPTSASPTSASPTSASPTSESPTSASPASVSPTIPPTYFPTLIPTSSTDPLTSVSPSTSTQPSLTPSASASPTSTVNPSSAYPSTSVPPSPPSEVSRNTPTMPPKCRPRTSRSMFQ</sequence>
<evidence type="ECO:0000313" key="5">
    <source>
        <dbReference type="Proteomes" id="UP001530293"/>
    </source>
</evidence>
<feature type="domain" description="Peptidase M11 gametolysin" evidence="3">
    <location>
        <begin position="186"/>
        <end position="374"/>
    </location>
</feature>
<feature type="compositionally biased region" description="Low complexity" evidence="1">
    <location>
        <begin position="545"/>
        <end position="586"/>
    </location>
</feature>
<evidence type="ECO:0000259" key="3">
    <source>
        <dbReference type="Pfam" id="PF05548"/>
    </source>
</evidence>
<evidence type="ECO:0000313" key="4">
    <source>
        <dbReference type="EMBL" id="KAL3760237.1"/>
    </source>
</evidence>
<feature type="region of interest" description="Disordered" evidence="1">
    <location>
        <begin position="474"/>
        <end position="617"/>
    </location>
</feature>
<keyword evidence="2" id="KW-0732">Signal</keyword>
<keyword evidence="5" id="KW-1185">Reference proteome</keyword>